<organism evidence="2 3">
    <name type="scientific">Tenacibaculum geojense</name>
    <dbReference type="NCBI Taxonomy" id="915352"/>
    <lineage>
        <taxon>Bacteria</taxon>
        <taxon>Pseudomonadati</taxon>
        <taxon>Bacteroidota</taxon>
        <taxon>Flavobacteriia</taxon>
        <taxon>Flavobacteriales</taxon>
        <taxon>Flavobacteriaceae</taxon>
        <taxon>Tenacibaculum</taxon>
    </lineage>
</organism>
<dbReference type="EMBL" id="JBHTJR010000050">
    <property type="protein sequence ID" value="MFD0993568.1"/>
    <property type="molecule type" value="Genomic_DNA"/>
</dbReference>
<protein>
    <submittedName>
        <fullName evidence="2">YchJ family protein</fullName>
    </submittedName>
</protein>
<comment type="caution">
    <text evidence="2">The sequence shown here is derived from an EMBL/GenBank/DDBJ whole genome shotgun (WGS) entry which is preliminary data.</text>
</comment>
<dbReference type="Gene3D" id="3.10.450.50">
    <property type="match status" value="1"/>
</dbReference>
<sequence>MKCPCNPQVLYAECCKKAHTDITNVSSAEILMRSRYSAFVLANIEYLAKSHHSSTRLSKNEYQELKKWTQSVNWIKLDVLKSTQNTVHFKAYFFENGSVDVIEEHSSFTKENNHWVYLDKIY</sequence>
<keyword evidence="3" id="KW-1185">Reference proteome</keyword>
<gene>
    <name evidence="2" type="ORF">ACFQ1U_10165</name>
</gene>
<dbReference type="RefSeq" id="WP_386107961.1">
    <property type="nucleotide sequence ID" value="NZ_JBHTJR010000050.1"/>
</dbReference>
<feature type="domain" description="YchJ-like middle NTF2-like" evidence="1">
    <location>
        <begin position="27"/>
        <end position="119"/>
    </location>
</feature>
<dbReference type="InterPro" id="IPR032710">
    <property type="entry name" value="NTF2-like_dom_sf"/>
</dbReference>
<evidence type="ECO:0000313" key="2">
    <source>
        <dbReference type="EMBL" id="MFD0993568.1"/>
    </source>
</evidence>
<accession>A0ABW3JSS7</accession>
<dbReference type="SUPFAM" id="SSF54427">
    <property type="entry name" value="NTF2-like"/>
    <property type="match status" value="1"/>
</dbReference>
<evidence type="ECO:0000259" key="1">
    <source>
        <dbReference type="Pfam" id="PF17775"/>
    </source>
</evidence>
<dbReference type="InterPro" id="IPR048469">
    <property type="entry name" value="YchJ-like_M"/>
</dbReference>
<dbReference type="Pfam" id="PF17775">
    <property type="entry name" value="YchJ_M-like"/>
    <property type="match status" value="1"/>
</dbReference>
<name>A0ABW3JSS7_9FLAO</name>
<reference evidence="3" key="1">
    <citation type="journal article" date="2019" name="Int. J. Syst. Evol. Microbiol.">
        <title>The Global Catalogue of Microorganisms (GCM) 10K type strain sequencing project: providing services to taxonomists for standard genome sequencing and annotation.</title>
        <authorList>
            <consortium name="The Broad Institute Genomics Platform"/>
            <consortium name="The Broad Institute Genome Sequencing Center for Infectious Disease"/>
            <person name="Wu L."/>
            <person name="Ma J."/>
        </authorList>
    </citation>
    <scope>NUCLEOTIDE SEQUENCE [LARGE SCALE GENOMIC DNA]</scope>
    <source>
        <strain evidence="3">CCUG 60527</strain>
    </source>
</reference>
<dbReference type="Proteomes" id="UP001597062">
    <property type="component" value="Unassembled WGS sequence"/>
</dbReference>
<evidence type="ECO:0000313" key="3">
    <source>
        <dbReference type="Proteomes" id="UP001597062"/>
    </source>
</evidence>
<proteinExistence type="predicted"/>